<dbReference type="Pfam" id="PF25987">
    <property type="entry name" value="PRRT3"/>
    <property type="match status" value="1"/>
</dbReference>
<dbReference type="InterPro" id="IPR052836">
    <property type="entry name" value="PRRT_domain-containing"/>
</dbReference>
<evidence type="ECO:0000256" key="4">
    <source>
        <dbReference type="ARBA" id="ARBA00022729"/>
    </source>
</evidence>
<feature type="transmembrane region" description="Helical" evidence="8">
    <location>
        <begin position="59"/>
        <end position="82"/>
    </location>
</feature>
<name>A0ABD3VJR5_SINWO</name>
<dbReference type="InterPro" id="IPR059081">
    <property type="entry name" value="PRRT3-4"/>
</dbReference>
<feature type="transmembrane region" description="Helical" evidence="8">
    <location>
        <begin position="94"/>
        <end position="116"/>
    </location>
</feature>
<evidence type="ECO:0000256" key="3">
    <source>
        <dbReference type="ARBA" id="ARBA00022692"/>
    </source>
</evidence>
<gene>
    <name evidence="10" type="ORF">ACJMK2_010844</name>
</gene>
<evidence type="ECO:0000256" key="8">
    <source>
        <dbReference type="SAM" id="Phobius"/>
    </source>
</evidence>
<comment type="caution">
    <text evidence="10">The sequence shown here is derived from an EMBL/GenBank/DDBJ whole genome shotgun (WGS) entry which is preliminary data.</text>
</comment>
<feature type="transmembrane region" description="Helical" evidence="8">
    <location>
        <begin position="198"/>
        <end position="219"/>
    </location>
</feature>
<keyword evidence="4" id="KW-0732">Signal</keyword>
<keyword evidence="2" id="KW-0597">Phosphoprotein</keyword>
<dbReference type="AlphaFoldDB" id="A0ABD3VJR5"/>
<dbReference type="Proteomes" id="UP001634394">
    <property type="component" value="Unassembled WGS sequence"/>
</dbReference>
<proteinExistence type="predicted"/>
<feature type="transmembrane region" description="Helical" evidence="8">
    <location>
        <begin position="128"/>
        <end position="151"/>
    </location>
</feature>
<sequence>MSEIYGGAEETGHFQPEKIRDSQTEQYSGSLPRPGELWWSEPEPEWTKAYEEWGDVWSFHVYVFAALFMVLALYTLINLVLICKGSKRHSKRNVLSISLHLMMLFFTSFRAFVMFVDPYTTRNILPPLLFICFWSTPRPGLTASFSILLLVLLDTTRMTIGPPKFQNLRSILIVTAFHFLLVVTSDVLFIFSRSFKPMILFCHMLYILYGTLLFIGYVYTGFKIRLNSSASADQDPQINDISKFIRVSAMSAITALAIVVTCVYTACTEIGLYSTYDHVDAWSFWTLNTVIRIEEITSCCIVLYVPQKLSIRLIFVRVFELVRCKRISRRVFPNSSARLSSGRQSDRCDGKCGRHRVSETSSKINVRTAVIDAKIGDSVEDASDIF</sequence>
<dbReference type="PANTHER" id="PTHR35578:SF6">
    <property type="entry name" value="PROLINE-RICH TRANSMEMBRANE PROTEIN 4"/>
    <property type="match status" value="1"/>
</dbReference>
<evidence type="ECO:0000256" key="5">
    <source>
        <dbReference type="ARBA" id="ARBA00022989"/>
    </source>
</evidence>
<feature type="transmembrane region" description="Helical" evidence="8">
    <location>
        <begin position="171"/>
        <end position="192"/>
    </location>
</feature>
<feature type="compositionally biased region" description="Basic and acidic residues" evidence="7">
    <location>
        <begin position="10"/>
        <end position="23"/>
    </location>
</feature>
<accession>A0ABD3VJR5</accession>
<dbReference type="PANTHER" id="PTHR35578">
    <property type="entry name" value="PROLINE-RICH TRANSMEMBRANE PROTEIN 4-RELATED"/>
    <property type="match status" value="1"/>
</dbReference>
<reference evidence="10 11" key="1">
    <citation type="submission" date="2024-11" db="EMBL/GenBank/DDBJ databases">
        <title>Chromosome-level genome assembly of the freshwater bivalve Anodonta woodiana.</title>
        <authorList>
            <person name="Chen X."/>
        </authorList>
    </citation>
    <scope>NUCLEOTIDE SEQUENCE [LARGE SCALE GENOMIC DNA]</scope>
    <source>
        <strain evidence="10">MN2024</strain>
        <tissue evidence="10">Gills</tissue>
    </source>
</reference>
<evidence type="ECO:0000256" key="6">
    <source>
        <dbReference type="ARBA" id="ARBA00023136"/>
    </source>
</evidence>
<keyword evidence="6 8" id="KW-0472">Membrane</keyword>
<evidence type="ECO:0000256" key="2">
    <source>
        <dbReference type="ARBA" id="ARBA00022553"/>
    </source>
</evidence>
<keyword evidence="11" id="KW-1185">Reference proteome</keyword>
<evidence type="ECO:0000256" key="1">
    <source>
        <dbReference type="ARBA" id="ARBA00004141"/>
    </source>
</evidence>
<feature type="transmembrane region" description="Helical" evidence="8">
    <location>
        <begin position="244"/>
        <end position="266"/>
    </location>
</feature>
<evidence type="ECO:0000256" key="7">
    <source>
        <dbReference type="SAM" id="MobiDB-lite"/>
    </source>
</evidence>
<feature type="region of interest" description="Disordered" evidence="7">
    <location>
        <begin position="1"/>
        <end position="31"/>
    </location>
</feature>
<comment type="subcellular location">
    <subcellularLocation>
        <location evidence="1">Membrane</location>
        <topology evidence="1">Multi-pass membrane protein</topology>
    </subcellularLocation>
</comment>
<evidence type="ECO:0000259" key="9">
    <source>
        <dbReference type="Pfam" id="PF25987"/>
    </source>
</evidence>
<keyword evidence="5 8" id="KW-1133">Transmembrane helix</keyword>
<protein>
    <recommendedName>
        <fullName evidence="9">Proline-rich transmembrane protein 3/4 domain-containing protein</fullName>
    </recommendedName>
</protein>
<dbReference type="EMBL" id="JBJQND010000012">
    <property type="protein sequence ID" value="KAL3860773.1"/>
    <property type="molecule type" value="Genomic_DNA"/>
</dbReference>
<evidence type="ECO:0000313" key="11">
    <source>
        <dbReference type="Proteomes" id="UP001634394"/>
    </source>
</evidence>
<organism evidence="10 11">
    <name type="scientific">Sinanodonta woodiana</name>
    <name type="common">Chinese pond mussel</name>
    <name type="synonym">Anodonta woodiana</name>
    <dbReference type="NCBI Taxonomy" id="1069815"/>
    <lineage>
        <taxon>Eukaryota</taxon>
        <taxon>Metazoa</taxon>
        <taxon>Spiralia</taxon>
        <taxon>Lophotrochozoa</taxon>
        <taxon>Mollusca</taxon>
        <taxon>Bivalvia</taxon>
        <taxon>Autobranchia</taxon>
        <taxon>Heteroconchia</taxon>
        <taxon>Palaeoheterodonta</taxon>
        <taxon>Unionida</taxon>
        <taxon>Unionoidea</taxon>
        <taxon>Unionidae</taxon>
        <taxon>Unioninae</taxon>
        <taxon>Sinanodonta</taxon>
    </lineage>
</organism>
<evidence type="ECO:0000313" key="10">
    <source>
        <dbReference type="EMBL" id="KAL3860773.1"/>
    </source>
</evidence>
<keyword evidence="3 8" id="KW-0812">Transmembrane</keyword>
<feature type="domain" description="Proline-rich transmembrane protein 3/4" evidence="9">
    <location>
        <begin position="37"/>
        <end position="307"/>
    </location>
</feature>